<reference evidence="2 4" key="1">
    <citation type="submission" date="2008-03" db="EMBL/GenBank/DDBJ databases">
        <title>Annotation of Ixodes scapularis.</title>
        <authorList>
            <consortium name="Ixodes scapularis Genome Project Consortium"/>
            <person name="Caler E."/>
            <person name="Hannick L.I."/>
            <person name="Bidwell S."/>
            <person name="Joardar V."/>
            <person name="Thiagarajan M."/>
            <person name="Amedeo P."/>
            <person name="Galinsky K.J."/>
            <person name="Schobel S."/>
            <person name="Inman J."/>
            <person name="Hostetler J."/>
            <person name="Miller J."/>
            <person name="Hammond M."/>
            <person name="Megy K."/>
            <person name="Lawson D."/>
            <person name="Kodira C."/>
            <person name="Sutton G."/>
            <person name="Meyer J."/>
            <person name="Hill C.A."/>
            <person name="Birren B."/>
            <person name="Nene V."/>
            <person name="Collins F."/>
            <person name="Alarcon-Chaidez F."/>
            <person name="Wikel S."/>
            <person name="Strausberg R."/>
        </authorList>
    </citation>
    <scope>NUCLEOTIDE SEQUENCE [LARGE SCALE GENOMIC DNA]</scope>
    <source>
        <strain evidence="4">Wikel</strain>
        <strain evidence="2">Wikel colony</strain>
    </source>
</reference>
<dbReference type="AlphaFoldDB" id="B7Q1M1"/>
<dbReference type="Proteomes" id="UP000001555">
    <property type="component" value="Unassembled WGS sequence"/>
</dbReference>
<feature type="region of interest" description="Disordered" evidence="1">
    <location>
        <begin position="36"/>
        <end position="100"/>
    </location>
</feature>
<accession>B7Q1M1</accession>
<keyword evidence="4" id="KW-1185">Reference proteome</keyword>
<gene>
    <name evidence="2" type="ORF">IscW_ISCW020226</name>
</gene>
<evidence type="ECO:0000313" key="4">
    <source>
        <dbReference type="Proteomes" id="UP000001555"/>
    </source>
</evidence>
<sequence>MGAVQAGYQEDEKLYGHGIHIDRELAYHYERPLRYRHRPHSSRNPDLDDGGSFEDSRPRSRRPLVQPVYIIRTFDSNPEPTPVPETRIPPPSPDPVWRNPVSSSKAGFGYKLGEASNVQYIVIMDRSLLPIAEPAIVETYQGRGA</sequence>
<dbReference type="EnsemblMetazoa" id="ISCW020226-RA">
    <property type="protein sequence ID" value="ISCW020226-PA"/>
    <property type="gene ID" value="ISCW020226"/>
</dbReference>
<dbReference type="VEuPathDB" id="VectorBase:ISCI020226"/>
<dbReference type="EMBL" id="DS838300">
    <property type="protein sequence ID" value="EEC12736.1"/>
    <property type="molecule type" value="Genomic_DNA"/>
</dbReference>
<evidence type="ECO:0000313" key="3">
    <source>
        <dbReference type="EnsemblMetazoa" id="ISCW020226-PA"/>
    </source>
</evidence>
<feature type="compositionally biased region" description="Pro residues" evidence="1">
    <location>
        <begin position="79"/>
        <end position="94"/>
    </location>
</feature>
<dbReference type="InParanoid" id="B7Q1M1"/>
<reference evidence="3" key="2">
    <citation type="submission" date="2020-05" db="UniProtKB">
        <authorList>
            <consortium name="EnsemblMetazoa"/>
        </authorList>
    </citation>
    <scope>IDENTIFICATION</scope>
    <source>
        <strain evidence="3">wikel</strain>
    </source>
</reference>
<dbReference type="HOGENOM" id="CLU_1788996_0_0_1"/>
<organism>
    <name type="scientific">Ixodes scapularis</name>
    <name type="common">Black-legged tick</name>
    <name type="synonym">Deer tick</name>
    <dbReference type="NCBI Taxonomy" id="6945"/>
    <lineage>
        <taxon>Eukaryota</taxon>
        <taxon>Metazoa</taxon>
        <taxon>Ecdysozoa</taxon>
        <taxon>Arthropoda</taxon>
        <taxon>Chelicerata</taxon>
        <taxon>Arachnida</taxon>
        <taxon>Acari</taxon>
        <taxon>Parasitiformes</taxon>
        <taxon>Ixodida</taxon>
        <taxon>Ixodoidea</taxon>
        <taxon>Ixodidae</taxon>
        <taxon>Ixodinae</taxon>
        <taxon>Ixodes</taxon>
    </lineage>
</organism>
<dbReference type="PaxDb" id="6945-B7Q1M1"/>
<evidence type="ECO:0000313" key="2">
    <source>
        <dbReference type="EMBL" id="EEC12736.1"/>
    </source>
</evidence>
<proteinExistence type="predicted"/>
<name>B7Q1M1_IXOSC</name>
<dbReference type="EMBL" id="ABJB010576100">
    <property type="status" value="NOT_ANNOTATED_CDS"/>
    <property type="molecule type" value="Genomic_DNA"/>
</dbReference>
<dbReference type="VEuPathDB" id="VectorBase:ISCW020226"/>
<evidence type="ECO:0000256" key="1">
    <source>
        <dbReference type="SAM" id="MobiDB-lite"/>
    </source>
</evidence>
<protein>
    <submittedName>
        <fullName evidence="2 3">Uncharacterized protein</fullName>
    </submittedName>
</protein>